<name>A0AAD1XV29_EUPCR</name>
<dbReference type="Gene3D" id="3.40.50.300">
    <property type="entry name" value="P-loop containing nucleotide triphosphate hydrolases"/>
    <property type="match status" value="1"/>
</dbReference>
<dbReference type="Proteomes" id="UP001295684">
    <property type="component" value="Unassembled WGS sequence"/>
</dbReference>
<evidence type="ECO:0000313" key="12">
    <source>
        <dbReference type="Proteomes" id="UP001295684"/>
    </source>
</evidence>
<evidence type="ECO:0000256" key="3">
    <source>
        <dbReference type="ARBA" id="ARBA00022692"/>
    </source>
</evidence>
<feature type="transmembrane region" description="Helical" evidence="9">
    <location>
        <begin position="389"/>
        <end position="413"/>
    </location>
</feature>
<keyword evidence="12" id="KW-1185">Reference proteome</keyword>
<gene>
    <name evidence="11" type="ORF">ECRASSUSDP1_LOCUS20382</name>
</gene>
<dbReference type="FunFam" id="3.40.50.300:FF:000665">
    <property type="entry name" value="ABC transporter A family member 2"/>
    <property type="match status" value="1"/>
</dbReference>
<dbReference type="Pfam" id="PF12698">
    <property type="entry name" value="ABC2_membrane_3"/>
    <property type="match status" value="1"/>
</dbReference>
<keyword evidence="2" id="KW-0813">Transport</keyword>
<feature type="transmembrane region" description="Helical" evidence="9">
    <location>
        <begin position="525"/>
        <end position="545"/>
    </location>
</feature>
<keyword evidence="5" id="KW-0067">ATP-binding</keyword>
<evidence type="ECO:0000256" key="6">
    <source>
        <dbReference type="ARBA" id="ARBA00022989"/>
    </source>
</evidence>
<evidence type="ECO:0000256" key="8">
    <source>
        <dbReference type="SAM" id="MobiDB-lite"/>
    </source>
</evidence>
<feature type="compositionally biased region" description="Basic and acidic residues" evidence="8">
    <location>
        <begin position="957"/>
        <end position="979"/>
    </location>
</feature>
<dbReference type="SMART" id="SM00382">
    <property type="entry name" value="AAA"/>
    <property type="match status" value="1"/>
</dbReference>
<feature type="transmembrane region" description="Helical" evidence="9">
    <location>
        <begin position="312"/>
        <end position="332"/>
    </location>
</feature>
<feature type="transmembrane region" description="Helical" evidence="9">
    <location>
        <begin position="460"/>
        <end position="480"/>
    </location>
</feature>
<reference evidence="11" key="1">
    <citation type="submission" date="2023-07" db="EMBL/GenBank/DDBJ databases">
        <authorList>
            <consortium name="AG Swart"/>
            <person name="Singh M."/>
            <person name="Singh A."/>
            <person name="Seah K."/>
            <person name="Emmerich C."/>
        </authorList>
    </citation>
    <scope>NUCLEOTIDE SEQUENCE</scope>
    <source>
        <strain evidence="11">DP1</strain>
    </source>
</reference>
<evidence type="ECO:0000256" key="2">
    <source>
        <dbReference type="ARBA" id="ARBA00022448"/>
    </source>
</evidence>
<evidence type="ECO:0000313" key="11">
    <source>
        <dbReference type="EMBL" id="CAI2378977.1"/>
    </source>
</evidence>
<evidence type="ECO:0000256" key="9">
    <source>
        <dbReference type="SAM" id="Phobius"/>
    </source>
</evidence>
<evidence type="ECO:0000256" key="5">
    <source>
        <dbReference type="ARBA" id="ARBA00022840"/>
    </source>
</evidence>
<dbReference type="InterPro" id="IPR003593">
    <property type="entry name" value="AAA+_ATPase"/>
</dbReference>
<comment type="subcellular location">
    <subcellularLocation>
        <location evidence="1">Membrane</location>
        <topology evidence="1">Multi-pass membrane protein</topology>
    </subcellularLocation>
</comment>
<feature type="transmembrane region" description="Helical" evidence="9">
    <location>
        <begin position="68"/>
        <end position="88"/>
    </location>
</feature>
<dbReference type="PROSITE" id="PS50893">
    <property type="entry name" value="ABC_TRANSPORTER_2"/>
    <property type="match status" value="1"/>
</dbReference>
<feature type="transmembrane region" description="Helical" evidence="9">
    <location>
        <begin position="353"/>
        <end position="377"/>
    </location>
</feature>
<keyword evidence="7 9" id="KW-0472">Membrane</keyword>
<dbReference type="GO" id="GO:0140359">
    <property type="term" value="F:ABC-type transporter activity"/>
    <property type="evidence" value="ECO:0007669"/>
    <property type="project" value="InterPro"/>
</dbReference>
<dbReference type="InterPro" id="IPR027417">
    <property type="entry name" value="P-loop_NTPase"/>
</dbReference>
<organism evidence="11 12">
    <name type="scientific">Euplotes crassus</name>
    <dbReference type="NCBI Taxonomy" id="5936"/>
    <lineage>
        <taxon>Eukaryota</taxon>
        <taxon>Sar</taxon>
        <taxon>Alveolata</taxon>
        <taxon>Ciliophora</taxon>
        <taxon>Intramacronucleata</taxon>
        <taxon>Spirotrichea</taxon>
        <taxon>Hypotrichia</taxon>
        <taxon>Euplotida</taxon>
        <taxon>Euplotidae</taxon>
        <taxon>Moneuplotes</taxon>
    </lineage>
</organism>
<evidence type="ECO:0000256" key="4">
    <source>
        <dbReference type="ARBA" id="ARBA00022741"/>
    </source>
</evidence>
<dbReference type="GO" id="GO:0016887">
    <property type="term" value="F:ATP hydrolysis activity"/>
    <property type="evidence" value="ECO:0007669"/>
    <property type="project" value="InterPro"/>
</dbReference>
<dbReference type="AlphaFoldDB" id="A0AAD1XV29"/>
<keyword evidence="4" id="KW-0547">Nucleotide-binding</keyword>
<accession>A0AAD1XV29</accession>
<dbReference type="InterPro" id="IPR013525">
    <property type="entry name" value="ABC2_TM"/>
</dbReference>
<dbReference type="SUPFAM" id="SSF52540">
    <property type="entry name" value="P-loop containing nucleoside triphosphate hydrolases"/>
    <property type="match status" value="1"/>
</dbReference>
<dbReference type="CDD" id="cd03263">
    <property type="entry name" value="ABC_subfamily_A"/>
    <property type="match status" value="1"/>
</dbReference>
<dbReference type="GO" id="GO:0005524">
    <property type="term" value="F:ATP binding"/>
    <property type="evidence" value="ECO:0007669"/>
    <property type="project" value="UniProtKB-KW"/>
</dbReference>
<dbReference type="PANTHER" id="PTHR19229">
    <property type="entry name" value="ATP-BINDING CASSETTE TRANSPORTER SUBFAMILY A ABCA"/>
    <property type="match status" value="1"/>
</dbReference>
<evidence type="ECO:0000259" key="10">
    <source>
        <dbReference type="PROSITE" id="PS50893"/>
    </source>
</evidence>
<proteinExistence type="predicted"/>
<sequence length="1008" mass="114274">MEKFEDKDEPFLKREYVRDDDSTTSDSTLGEGFTKLEPKKGAAKFWLHFKLLLHKNLLLFWRNKKITLFQLLTPVLSVFILWVLQVIFSDLQAVTFPNPGDNHPGSLPSCVGEDCVTLGYFIIGDSSDEQAEQYDWIHHAMRYTALRNDLVLGKDVKNLLITPSTRFVKGYLDNNLNKTWYGIVFCTTEWEDGATSNITIPCRPANTDPGRPDAEIMFYSILYNYTLMPSAFLNNWTAPAAVDENMLIIKNSIDSGIVDYLKSRAGYFPPNHLDRWDSFDDDELSHIEVSWSNFPLVASRVFNDADISSLAGTFYVALGPIVTFVVMLTEIVREKEQKLRQGLCVVGLAHAPYWLHWLVTGVFFSAVVSIATILIGLATQFQLFFHTNIFILFFLFFMFTLTLVGCSFVFATLCPNQKVAYTVSYAFVLLCIVILIMVSNPLVLYFIFFNDKSGSYMGVVRAFFFMLPPFTFSLIFGIVVRKSTSHFDDNAQQFLKGTGFGWADLTKPEVGEFSTGDTYSSPTPLFGFAILLVEMAVYTILVWYFDHVISSNRGTDERFYFFATRNYWENLCCKKKAIQRRRRQKEQQIRAEVEYQADSKVDDSINQETLKVIQDMKDGVPCRGIRVTNLKKTYKRYPCGIRSKKDVYANRGIYLDMSENELLCILGHNGAGKSTMISVLTGLTAPSSGAATLGGYDIVEEIDEVRQIIGVVPQFDILWDELTAEEHMRLFCRIKGVPEDEIEDVVVDKLTSVKLIDVRKGRTKTFSGGMKRRLTVAISCIGDPKIVFMDEPTTGMDPVSRRQVWDLIQRLKSKRHVILTTHAMEEADVLGDRIAVIVDGKFKCIGTPLYLKNNFGDGYRITIVTAPENIDRAIDLMEKIVPAAKLLDESGGAITFTVPINNIQDIAPILKLLEKESKDTSLQGDEDPNLEELKSIVTDCGLSQTTLEEVFMLVTGKKESKKGSKVPQHREPSPDKRISEVITEEYSPRKFEEDKDYDDSYEKKLLDS</sequence>
<feature type="domain" description="ABC transporter" evidence="10">
    <location>
        <begin position="625"/>
        <end position="864"/>
    </location>
</feature>
<comment type="caution">
    <text evidence="11">The sequence shown here is derived from an EMBL/GenBank/DDBJ whole genome shotgun (WGS) entry which is preliminary data.</text>
</comment>
<dbReference type="GO" id="GO:0005319">
    <property type="term" value="F:lipid transporter activity"/>
    <property type="evidence" value="ECO:0007669"/>
    <property type="project" value="TreeGrafter"/>
</dbReference>
<dbReference type="Pfam" id="PF00005">
    <property type="entry name" value="ABC_tran"/>
    <property type="match status" value="1"/>
</dbReference>
<dbReference type="InterPro" id="IPR003439">
    <property type="entry name" value="ABC_transporter-like_ATP-bd"/>
</dbReference>
<keyword evidence="3 9" id="KW-0812">Transmembrane</keyword>
<dbReference type="InterPro" id="IPR026082">
    <property type="entry name" value="ABCA"/>
</dbReference>
<dbReference type="EMBL" id="CAMPGE010020772">
    <property type="protein sequence ID" value="CAI2378977.1"/>
    <property type="molecule type" value="Genomic_DNA"/>
</dbReference>
<feature type="compositionally biased region" description="Basic and acidic residues" evidence="8">
    <location>
        <begin position="986"/>
        <end position="1008"/>
    </location>
</feature>
<dbReference type="GO" id="GO:0016020">
    <property type="term" value="C:membrane"/>
    <property type="evidence" value="ECO:0007669"/>
    <property type="project" value="UniProtKB-SubCell"/>
</dbReference>
<evidence type="ECO:0000256" key="7">
    <source>
        <dbReference type="ARBA" id="ARBA00023136"/>
    </source>
</evidence>
<feature type="transmembrane region" description="Helical" evidence="9">
    <location>
        <begin position="425"/>
        <end position="448"/>
    </location>
</feature>
<evidence type="ECO:0000256" key="1">
    <source>
        <dbReference type="ARBA" id="ARBA00004141"/>
    </source>
</evidence>
<protein>
    <recommendedName>
        <fullName evidence="10">ABC transporter domain-containing protein</fullName>
    </recommendedName>
</protein>
<feature type="region of interest" description="Disordered" evidence="8">
    <location>
        <begin position="957"/>
        <end position="1008"/>
    </location>
</feature>
<keyword evidence="6 9" id="KW-1133">Transmembrane helix</keyword>